<dbReference type="Gene3D" id="2.170.150.80">
    <property type="entry name" value="NAC domain"/>
    <property type="match status" value="1"/>
</dbReference>
<dbReference type="GO" id="GO:0005634">
    <property type="term" value="C:nucleus"/>
    <property type="evidence" value="ECO:0007669"/>
    <property type="project" value="UniProtKB-SubCell"/>
</dbReference>
<evidence type="ECO:0000256" key="3">
    <source>
        <dbReference type="ARBA" id="ARBA00023125"/>
    </source>
</evidence>
<reference evidence="8" key="1">
    <citation type="submission" date="2007-06" db="EMBL/GenBank/DDBJ databases">
        <title>Full length cDNA sequences from Sitka Spruce (Picea sitchensis).</title>
        <authorList>
            <person name="Ralph S.G."/>
            <person name="Chun H.E."/>
            <person name="Liao N."/>
            <person name="Ali J."/>
            <person name="Reid K."/>
            <person name="Kolosova N."/>
            <person name="Cooper N."/>
            <person name="Cullis C."/>
            <person name="Jancsik S."/>
            <person name="Moore R."/>
            <person name="Mayo M."/>
            <person name="Wagner S."/>
            <person name="Holt R.A."/>
            <person name="Jones S.J.M."/>
            <person name="Marra M.A."/>
            <person name="Ritland C.E."/>
            <person name="Ritland K."/>
            <person name="Bohlmann J."/>
        </authorList>
    </citation>
    <scope>NUCLEOTIDE SEQUENCE</scope>
    <source>
        <tissue evidence="8">Bark</tissue>
    </source>
</reference>
<evidence type="ECO:0000256" key="5">
    <source>
        <dbReference type="ARBA" id="ARBA00023242"/>
    </source>
</evidence>
<dbReference type="EMBL" id="EF678266">
    <property type="protein sequence ID" value="ABR18034.1"/>
    <property type="molecule type" value="mRNA"/>
</dbReference>
<evidence type="ECO:0000256" key="2">
    <source>
        <dbReference type="ARBA" id="ARBA00023015"/>
    </source>
</evidence>
<dbReference type="SUPFAM" id="SSF101941">
    <property type="entry name" value="NAC domain"/>
    <property type="match status" value="1"/>
</dbReference>
<dbReference type="PANTHER" id="PTHR31744">
    <property type="entry name" value="PROTEIN CUP-SHAPED COTYLEDON 2-RELATED"/>
    <property type="match status" value="1"/>
</dbReference>
<comment type="subcellular location">
    <subcellularLocation>
        <location evidence="1">Nucleus</location>
    </subcellularLocation>
</comment>
<accession>B8LQV4</accession>
<sequence>MDQVSLQPGFRFHPTDEELVSYYLKRKVRGQRFDFNAISEIDLYKFEPRDLPGKSCLQSRDLEWYFFNPKDRKYPNGSRTNRSTKDGYWKTTGKDRPVCSASQTVGMKKTLVYHTGRAPRGERTNWVMHEYRLEGKDLKMSNPAQDSYVLCRVFQKSGPGPKNGEQYGAPFREEDWNADIFSKAEEISSVEMDHVATNDSTLSKTEEIIAHCGGVPALDNVIVSPVEELAPSTYDYDIDSILNTWIDNPDDIEPNAKENELVQGNQEWDALISKETLEQTVMQTEDGEVFNDLGDLFGNINNPVQRNTEDYVDIFHVQDSMRVGEKGSTSIDPFLSNLHESSPAFLDGSFLELKDLVNPVELNTSDLETFDRKDTFFDVSDCPDNFAAPSMALHPKESQNQHTDLSFLRGKQEMSTGVSEQTQIPYGYSVLQEAYNVERHLYSSPVGENSGASYWMQEQWMNNGFAFSEIDDARNLAPSADDEFMMTRQDVSAGMQSSKNHEDYDTGSSSKFASLLASIHARPASAAEYPFRSKYLSQLPKVDSVTVETAINHVAAVSVTCACSMVLEPKIEHSSGDLLSTCSCGVANGIVQGSFVSSWPASSSIGFKSADSVTPRKTSSGLHAGFLFVFFLGAISVFVWALVVGGTFILGKYIYKLVIS</sequence>
<dbReference type="Pfam" id="PF02365">
    <property type="entry name" value="NAM"/>
    <property type="match status" value="1"/>
</dbReference>
<keyword evidence="6" id="KW-1133">Transmembrane helix</keyword>
<keyword evidence="3" id="KW-0238">DNA-binding</keyword>
<dbReference type="PROSITE" id="PS51005">
    <property type="entry name" value="NAC"/>
    <property type="match status" value="1"/>
</dbReference>
<feature type="domain" description="NAC" evidence="7">
    <location>
        <begin position="6"/>
        <end position="156"/>
    </location>
</feature>
<evidence type="ECO:0000313" key="8">
    <source>
        <dbReference type="EMBL" id="ABR18034.1"/>
    </source>
</evidence>
<evidence type="ECO:0000259" key="7">
    <source>
        <dbReference type="PROSITE" id="PS51005"/>
    </source>
</evidence>
<dbReference type="InterPro" id="IPR003441">
    <property type="entry name" value="NAC-dom"/>
</dbReference>
<dbReference type="FunFam" id="2.170.150.80:FF:000002">
    <property type="entry name" value="Nac domain-containing protein 86"/>
    <property type="match status" value="1"/>
</dbReference>
<proteinExistence type="evidence at transcript level"/>
<dbReference type="InterPro" id="IPR036093">
    <property type="entry name" value="NAC_dom_sf"/>
</dbReference>
<name>B8LQV4_PICSI</name>
<dbReference type="GO" id="GO:0006355">
    <property type="term" value="P:regulation of DNA-templated transcription"/>
    <property type="evidence" value="ECO:0007669"/>
    <property type="project" value="InterPro"/>
</dbReference>
<feature type="transmembrane region" description="Helical" evidence="6">
    <location>
        <begin position="626"/>
        <end position="650"/>
    </location>
</feature>
<keyword evidence="6" id="KW-0472">Membrane</keyword>
<dbReference type="GO" id="GO:0003677">
    <property type="term" value="F:DNA binding"/>
    <property type="evidence" value="ECO:0007669"/>
    <property type="project" value="UniProtKB-KW"/>
</dbReference>
<keyword evidence="4" id="KW-0804">Transcription</keyword>
<protein>
    <recommendedName>
        <fullName evidence="7">NAC domain-containing protein</fullName>
    </recommendedName>
</protein>
<keyword evidence="2" id="KW-0805">Transcription regulation</keyword>
<keyword evidence="5" id="KW-0539">Nucleus</keyword>
<organism evidence="8">
    <name type="scientific">Picea sitchensis</name>
    <name type="common">Sitka spruce</name>
    <name type="synonym">Pinus sitchensis</name>
    <dbReference type="NCBI Taxonomy" id="3332"/>
    <lineage>
        <taxon>Eukaryota</taxon>
        <taxon>Viridiplantae</taxon>
        <taxon>Streptophyta</taxon>
        <taxon>Embryophyta</taxon>
        <taxon>Tracheophyta</taxon>
        <taxon>Spermatophyta</taxon>
        <taxon>Pinopsida</taxon>
        <taxon>Pinidae</taxon>
        <taxon>Conifers I</taxon>
        <taxon>Pinales</taxon>
        <taxon>Pinaceae</taxon>
        <taxon>Picea</taxon>
    </lineage>
</organism>
<dbReference type="OMA" id="PARCDYD"/>
<evidence type="ECO:0000256" key="6">
    <source>
        <dbReference type="SAM" id="Phobius"/>
    </source>
</evidence>
<keyword evidence="6" id="KW-0812">Transmembrane</keyword>
<dbReference type="PANTHER" id="PTHR31744:SF210">
    <property type="entry name" value="NAC DOMAIN-CONTAINING PROTEIN 86-LIKE"/>
    <property type="match status" value="1"/>
</dbReference>
<evidence type="ECO:0000256" key="1">
    <source>
        <dbReference type="ARBA" id="ARBA00004123"/>
    </source>
</evidence>
<dbReference type="AlphaFoldDB" id="B8LQV4"/>
<evidence type="ECO:0000256" key="4">
    <source>
        <dbReference type="ARBA" id="ARBA00023163"/>
    </source>
</evidence>